<evidence type="ECO:0000313" key="2">
    <source>
        <dbReference type="Proteomes" id="UP000276215"/>
    </source>
</evidence>
<gene>
    <name evidence="1" type="ORF">L873DRAFT_1280444</name>
</gene>
<reference evidence="1 2" key="1">
    <citation type="journal article" date="2018" name="Nat. Ecol. Evol.">
        <title>Pezizomycetes genomes reveal the molecular basis of ectomycorrhizal truffle lifestyle.</title>
        <authorList>
            <person name="Murat C."/>
            <person name="Payen T."/>
            <person name="Noel B."/>
            <person name="Kuo A."/>
            <person name="Morin E."/>
            <person name="Chen J."/>
            <person name="Kohler A."/>
            <person name="Krizsan K."/>
            <person name="Balestrini R."/>
            <person name="Da Silva C."/>
            <person name="Montanini B."/>
            <person name="Hainaut M."/>
            <person name="Levati E."/>
            <person name="Barry K.W."/>
            <person name="Belfiori B."/>
            <person name="Cichocki N."/>
            <person name="Clum A."/>
            <person name="Dockter R.B."/>
            <person name="Fauchery L."/>
            <person name="Guy J."/>
            <person name="Iotti M."/>
            <person name="Le Tacon F."/>
            <person name="Lindquist E.A."/>
            <person name="Lipzen A."/>
            <person name="Malagnac F."/>
            <person name="Mello A."/>
            <person name="Molinier V."/>
            <person name="Miyauchi S."/>
            <person name="Poulain J."/>
            <person name="Riccioni C."/>
            <person name="Rubini A."/>
            <person name="Sitrit Y."/>
            <person name="Splivallo R."/>
            <person name="Traeger S."/>
            <person name="Wang M."/>
            <person name="Zifcakova L."/>
            <person name="Wipf D."/>
            <person name="Zambonelli A."/>
            <person name="Paolocci F."/>
            <person name="Nowrousian M."/>
            <person name="Ottonello S."/>
            <person name="Baldrian P."/>
            <person name="Spatafora J.W."/>
            <person name="Henrissat B."/>
            <person name="Nagy L.G."/>
            <person name="Aury J.M."/>
            <person name="Wincker P."/>
            <person name="Grigoriev I.V."/>
            <person name="Bonfante P."/>
            <person name="Martin F.M."/>
        </authorList>
    </citation>
    <scope>NUCLEOTIDE SEQUENCE [LARGE SCALE GENOMIC DNA]</scope>
    <source>
        <strain evidence="1 2">120613-1</strain>
    </source>
</reference>
<accession>A0A3N4KFS8</accession>
<proteinExistence type="predicted"/>
<dbReference type="Proteomes" id="UP000276215">
    <property type="component" value="Unassembled WGS sequence"/>
</dbReference>
<evidence type="ECO:0000313" key="1">
    <source>
        <dbReference type="EMBL" id="RPB04735.1"/>
    </source>
</evidence>
<name>A0A3N4KFS8_9PEZI</name>
<protein>
    <submittedName>
        <fullName evidence="1">Uncharacterized protein</fullName>
    </submittedName>
</protein>
<keyword evidence="2" id="KW-1185">Reference proteome</keyword>
<sequence>MTCPTKNTKSPCLPGHPHQKALVYPGTHTYRGVPYDTPHEPYKKPWLTQAPTPKKPQFTQALTHVGESITTCPTNHTKAPVYPGTHTKKVPGFCPGTHTKALAMARHLLTRGQLDHLDKFGGTGGESGGSILVTVLNRALKGLSHRGIEPPRFRRLCDPCLR</sequence>
<organism evidence="1 2">
    <name type="scientific">Choiromyces venosus 120613-1</name>
    <dbReference type="NCBI Taxonomy" id="1336337"/>
    <lineage>
        <taxon>Eukaryota</taxon>
        <taxon>Fungi</taxon>
        <taxon>Dikarya</taxon>
        <taxon>Ascomycota</taxon>
        <taxon>Pezizomycotina</taxon>
        <taxon>Pezizomycetes</taxon>
        <taxon>Pezizales</taxon>
        <taxon>Tuberaceae</taxon>
        <taxon>Choiromyces</taxon>
    </lineage>
</organism>
<dbReference type="AlphaFoldDB" id="A0A3N4KFS8"/>
<dbReference type="EMBL" id="ML120357">
    <property type="protein sequence ID" value="RPB04735.1"/>
    <property type="molecule type" value="Genomic_DNA"/>
</dbReference>